<dbReference type="InterPro" id="IPR036691">
    <property type="entry name" value="Endo/exonu/phosph_ase_sf"/>
</dbReference>
<dbReference type="SUPFAM" id="SSF56219">
    <property type="entry name" value="DNase I-like"/>
    <property type="match status" value="1"/>
</dbReference>
<dbReference type="Pfam" id="PF03372">
    <property type="entry name" value="Exo_endo_phos"/>
    <property type="match status" value="1"/>
</dbReference>
<dbReference type="InterPro" id="IPR005135">
    <property type="entry name" value="Endo/exonuclease/phosphatase"/>
</dbReference>
<protein>
    <recommendedName>
        <fullName evidence="1">Endonuclease/exonuclease/phosphatase domain-containing protein</fullName>
    </recommendedName>
</protein>
<accession>A0A1Y5PFL7</accession>
<sequence>MSVAPLIGPVDPPDLHVMSYNIRRRFTGPRVRPADRWRRRRPLLEALLRAEQPTLLGVQEAMPDQATTVRDALGERYRFVGHGRQANGQGEGCPLFFDGGRLELLDWRQRALSDRPQVPGSKSWGSALPRILVTATFRDRGTDLRFVALNTHLDVFSARARVAGARQIRELVEDQNLPTIVMGDFNARPGSAPLLELLGGDDLVDAWDGAAERETPEWDTYAGYRRPHVRRGRIDWIAVTPDVQVTRAAIDARRLDGGWASDHLPVHAVVRWEGRGA</sequence>
<reference evidence="2" key="1">
    <citation type="submission" date="2016-03" db="EMBL/GenBank/DDBJ databases">
        <authorList>
            <person name="Ploux O."/>
        </authorList>
    </citation>
    <scope>NUCLEOTIDE SEQUENCE</scope>
    <source>
        <strain evidence="2">UC1</strain>
    </source>
</reference>
<dbReference type="InterPro" id="IPR050410">
    <property type="entry name" value="CCR4/nocturin_mRNA_transcr"/>
</dbReference>
<evidence type="ECO:0000259" key="1">
    <source>
        <dbReference type="Pfam" id="PF03372"/>
    </source>
</evidence>
<dbReference type="Gene3D" id="3.60.10.10">
    <property type="entry name" value="Endonuclease/exonuclease/phosphatase"/>
    <property type="match status" value="1"/>
</dbReference>
<dbReference type="CDD" id="cd09083">
    <property type="entry name" value="EEP-1"/>
    <property type="match status" value="1"/>
</dbReference>
<organism evidence="2">
    <name type="scientific">uncultured Microbacterium sp</name>
    <dbReference type="NCBI Taxonomy" id="191216"/>
    <lineage>
        <taxon>Bacteria</taxon>
        <taxon>Bacillati</taxon>
        <taxon>Actinomycetota</taxon>
        <taxon>Actinomycetes</taxon>
        <taxon>Micrococcales</taxon>
        <taxon>Microbacteriaceae</taxon>
        <taxon>Microbacterium</taxon>
        <taxon>environmental samples</taxon>
    </lineage>
</organism>
<dbReference type="EMBL" id="FLQR01000012">
    <property type="protein sequence ID" value="SBS74931.1"/>
    <property type="molecule type" value="Genomic_DNA"/>
</dbReference>
<dbReference type="PANTHER" id="PTHR12121:SF36">
    <property type="entry name" value="ENDONUCLEASE_EXONUCLEASE_PHOSPHATASE DOMAIN-CONTAINING PROTEIN"/>
    <property type="match status" value="1"/>
</dbReference>
<name>A0A1Y5PFL7_9MICO</name>
<dbReference type="GO" id="GO:0000175">
    <property type="term" value="F:3'-5'-RNA exonuclease activity"/>
    <property type="evidence" value="ECO:0007669"/>
    <property type="project" value="TreeGrafter"/>
</dbReference>
<gene>
    <name evidence="2" type="ORF">MIPYR_80058</name>
</gene>
<dbReference type="PANTHER" id="PTHR12121">
    <property type="entry name" value="CARBON CATABOLITE REPRESSOR PROTEIN 4"/>
    <property type="match status" value="1"/>
</dbReference>
<evidence type="ECO:0000313" key="2">
    <source>
        <dbReference type="EMBL" id="SBS74931.1"/>
    </source>
</evidence>
<dbReference type="RefSeq" id="WP_295578036.1">
    <property type="nucleotide sequence ID" value="NZ_FLQR01000012.1"/>
</dbReference>
<proteinExistence type="predicted"/>
<dbReference type="AlphaFoldDB" id="A0A1Y5PFL7"/>
<feature type="domain" description="Endonuclease/exonuclease/phosphatase" evidence="1">
    <location>
        <begin position="18"/>
        <end position="263"/>
    </location>
</feature>